<comment type="similarity">
    <text evidence="1">Belongs to the LysR transcriptional regulatory family.</text>
</comment>
<gene>
    <name evidence="6" type="ORF">DFP90_103369</name>
</gene>
<name>A0A3D9HRS9_9PROT</name>
<dbReference type="PANTHER" id="PTHR30118">
    <property type="entry name" value="HTH-TYPE TRANSCRIPTIONAL REGULATOR LEUO-RELATED"/>
    <property type="match status" value="1"/>
</dbReference>
<dbReference type="OrthoDB" id="9774011at2"/>
<evidence type="ECO:0000313" key="7">
    <source>
        <dbReference type="Proteomes" id="UP000256845"/>
    </source>
</evidence>
<accession>A0A3D9HRS9</accession>
<dbReference type="InterPro" id="IPR005119">
    <property type="entry name" value="LysR_subst-bd"/>
</dbReference>
<dbReference type="Gene3D" id="1.10.10.10">
    <property type="entry name" value="Winged helix-like DNA-binding domain superfamily/Winged helix DNA-binding domain"/>
    <property type="match status" value="1"/>
</dbReference>
<comment type="caution">
    <text evidence="6">The sequence shown here is derived from an EMBL/GenBank/DDBJ whole genome shotgun (WGS) entry which is preliminary data.</text>
</comment>
<evidence type="ECO:0000256" key="3">
    <source>
        <dbReference type="ARBA" id="ARBA00023125"/>
    </source>
</evidence>
<dbReference type="Gene3D" id="3.40.190.10">
    <property type="entry name" value="Periplasmic binding protein-like II"/>
    <property type="match status" value="2"/>
</dbReference>
<dbReference type="InterPro" id="IPR050389">
    <property type="entry name" value="LysR-type_TF"/>
</dbReference>
<dbReference type="PROSITE" id="PS50931">
    <property type="entry name" value="HTH_LYSR"/>
    <property type="match status" value="1"/>
</dbReference>
<dbReference type="AlphaFoldDB" id="A0A3D9HRS9"/>
<reference evidence="6 7" key="1">
    <citation type="submission" date="2018-07" db="EMBL/GenBank/DDBJ databases">
        <title>Genomic Encyclopedia of Type Strains, Phase III (KMG-III): the genomes of soil and plant-associated and newly described type strains.</title>
        <authorList>
            <person name="Whitman W."/>
        </authorList>
    </citation>
    <scope>NUCLEOTIDE SEQUENCE [LARGE SCALE GENOMIC DNA]</scope>
    <source>
        <strain evidence="6 7">CECT 8488</strain>
    </source>
</reference>
<dbReference type="SUPFAM" id="SSF46785">
    <property type="entry name" value="Winged helix' DNA-binding domain"/>
    <property type="match status" value="1"/>
</dbReference>
<proteinExistence type="inferred from homology"/>
<dbReference type="Pfam" id="PF03466">
    <property type="entry name" value="LysR_substrate"/>
    <property type="match status" value="1"/>
</dbReference>
<dbReference type="InterPro" id="IPR036388">
    <property type="entry name" value="WH-like_DNA-bd_sf"/>
</dbReference>
<evidence type="ECO:0000256" key="1">
    <source>
        <dbReference type="ARBA" id="ARBA00009437"/>
    </source>
</evidence>
<keyword evidence="7" id="KW-1185">Reference proteome</keyword>
<dbReference type="PANTHER" id="PTHR30118:SF15">
    <property type="entry name" value="TRANSCRIPTIONAL REGULATORY PROTEIN"/>
    <property type="match status" value="1"/>
</dbReference>
<keyword evidence="3" id="KW-0238">DNA-binding</keyword>
<keyword evidence="4" id="KW-0804">Transcription</keyword>
<dbReference type="EMBL" id="QRDW01000003">
    <property type="protein sequence ID" value="RED51566.1"/>
    <property type="molecule type" value="Genomic_DNA"/>
</dbReference>
<dbReference type="GO" id="GO:0003700">
    <property type="term" value="F:DNA-binding transcription factor activity"/>
    <property type="evidence" value="ECO:0007669"/>
    <property type="project" value="InterPro"/>
</dbReference>
<dbReference type="PRINTS" id="PR00039">
    <property type="entry name" value="HTHLYSR"/>
</dbReference>
<feature type="domain" description="HTH lysR-type" evidence="5">
    <location>
        <begin position="17"/>
        <end position="74"/>
    </location>
</feature>
<sequence length="321" mass="34867">MGMAGMTSIDHFNLRSFDLNLMIAFDAMMKERSVTKAAAKLRIQQPAMSHNLSTLRMLLDDELFIRIGNVMQPTAKAEAIAVSVADILDRAQSVIQAKDCFNPACAEREFKVGFTCEELLLLPDLVARMAVSAPGIRIRAVRVFGDDVGRALDQGDIDLSVVCFPLVPARYRHQKLLNQTLACVYNPDLLAVSGAPSRTEYLAARHVFIALQDDIRGCVGTLIREAGFDLDIVVGVPDYMAALEIAAVSPMIATMPDLIASRYASRFGLAVHPAPVPIDLPSVSMVWSARGESDPAIQWLRAEITDIAAGITSEGRLLAAE</sequence>
<keyword evidence="2" id="KW-0805">Transcription regulation</keyword>
<dbReference type="InterPro" id="IPR036390">
    <property type="entry name" value="WH_DNA-bd_sf"/>
</dbReference>
<dbReference type="SUPFAM" id="SSF53850">
    <property type="entry name" value="Periplasmic binding protein-like II"/>
    <property type="match status" value="1"/>
</dbReference>
<organism evidence="6 7">
    <name type="scientific">Aestuariispira insulae</name>
    <dbReference type="NCBI Taxonomy" id="1461337"/>
    <lineage>
        <taxon>Bacteria</taxon>
        <taxon>Pseudomonadati</taxon>
        <taxon>Pseudomonadota</taxon>
        <taxon>Alphaproteobacteria</taxon>
        <taxon>Rhodospirillales</taxon>
        <taxon>Kiloniellaceae</taxon>
        <taxon>Aestuariispira</taxon>
    </lineage>
</organism>
<dbReference type="Proteomes" id="UP000256845">
    <property type="component" value="Unassembled WGS sequence"/>
</dbReference>
<protein>
    <submittedName>
        <fullName evidence="6">LysR family transcriptional regulator</fullName>
    </submittedName>
</protein>
<dbReference type="InterPro" id="IPR000847">
    <property type="entry name" value="LysR_HTH_N"/>
</dbReference>
<dbReference type="GO" id="GO:0003677">
    <property type="term" value="F:DNA binding"/>
    <property type="evidence" value="ECO:0007669"/>
    <property type="project" value="UniProtKB-KW"/>
</dbReference>
<evidence type="ECO:0000259" key="5">
    <source>
        <dbReference type="PROSITE" id="PS50931"/>
    </source>
</evidence>
<dbReference type="Pfam" id="PF00126">
    <property type="entry name" value="HTH_1"/>
    <property type="match status" value="1"/>
</dbReference>
<evidence type="ECO:0000256" key="4">
    <source>
        <dbReference type="ARBA" id="ARBA00023163"/>
    </source>
</evidence>
<evidence type="ECO:0000313" key="6">
    <source>
        <dbReference type="EMBL" id="RED51566.1"/>
    </source>
</evidence>
<evidence type="ECO:0000256" key="2">
    <source>
        <dbReference type="ARBA" id="ARBA00023015"/>
    </source>
</evidence>